<protein>
    <submittedName>
        <fullName evidence="1">Uncharacterized protein</fullName>
    </submittedName>
</protein>
<sequence>MTVGFLFHTAVKPCRRDKHVVNLSISGAVAGFFLSRVSISPLPQRSELSAELIVERTSSKTSFGVKPSDVLVTPHLEPAENKVSIPRVGVFRREDFLLFSTTGIAMVYTTKKLYDQHYFPVGKRPIDFPDSRVFSIVTLQLAFEGDDREHVRKRVKHICQNTKPTFVGLAGALSKLSTAILFRSRFASRGHCDVRNAENVDDAKMQYEKALEEVKQLWEQHMEDEIDEGEQELCTVIILVVAVTDDVFSNKPLTTVPEVLRALQTVRADQFCGMEAMCYPTEEDDWLTKSQLHRMFPLLDESEPGVQKKV</sequence>
<comment type="caution">
    <text evidence="1">The sequence shown here is derived from an EMBL/GenBank/DDBJ whole genome shotgun (WGS) entry which is preliminary data.</text>
</comment>
<evidence type="ECO:0000313" key="1">
    <source>
        <dbReference type="EMBL" id="KAJ8906834.1"/>
    </source>
</evidence>
<dbReference type="Proteomes" id="UP001157974">
    <property type="component" value="Unassembled WGS sequence"/>
</dbReference>
<dbReference type="InterPro" id="IPR010903">
    <property type="entry name" value="DUF1517"/>
</dbReference>
<organism evidence="1 2">
    <name type="scientific">Rhodosorus marinus</name>
    <dbReference type="NCBI Taxonomy" id="101924"/>
    <lineage>
        <taxon>Eukaryota</taxon>
        <taxon>Rhodophyta</taxon>
        <taxon>Stylonematophyceae</taxon>
        <taxon>Stylonematales</taxon>
        <taxon>Stylonemataceae</taxon>
        <taxon>Rhodosorus</taxon>
    </lineage>
</organism>
<name>A0AAV8UXQ7_9RHOD</name>
<proteinExistence type="predicted"/>
<gene>
    <name evidence="1" type="ORF">NDN08_003320</name>
</gene>
<dbReference type="Pfam" id="PF07466">
    <property type="entry name" value="DUF1517"/>
    <property type="match status" value="1"/>
</dbReference>
<keyword evidence="2" id="KW-1185">Reference proteome</keyword>
<accession>A0AAV8UXQ7</accession>
<evidence type="ECO:0000313" key="2">
    <source>
        <dbReference type="Proteomes" id="UP001157974"/>
    </source>
</evidence>
<reference evidence="1 2" key="1">
    <citation type="journal article" date="2023" name="Nat. Commun.">
        <title>Origin of minicircular mitochondrial genomes in red algae.</title>
        <authorList>
            <person name="Lee Y."/>
            <person name="Cho C.H."/>
            <person name="Lee Y.M."/>
            <person name="Park S.I."/>
            <person name="Yang J.H."/>
            <person name="West J.A."/>
            <person name="Bhattacharya D."/>
            <person name="Yoon H.S."/>
        </authorList>
    </citation>
    <scope>NUCLEOTIDE SEQUENCE [LARGE SCALE GENOMIC DNA]</scope>
    <source>
        <strain evidence="1 2">CCMP1338</strain>
        <tissue evidence="1">Whole cell</tissue>
    </source>
</reference>
<dbReference type="EMBL" id="JAMWBK010000003">
    <property type="protein sequence ID" value="KAJ8906834.1"/>
    <property type="molecule type" value="Genomic_DNA"/>
</dbReference>
<dbReference type="AlphaFoldDB" id="A0AAV8UXQ7"/>